<evidence type="ECO:0000256" key="2">
    <source>
        <dbReference type="ARBA" id="ARBA00022692"/>
    </source>
</evidence>
<protein>
    <recommendedName>
        <fullName evidence="11">G-protein coupled receptors family 1 profile domain-containing protein</fullName>
    </recommendedName>
</protein>
<keyword evidence="13" id="KW-1185">Reference proteome</keyword>
<evidence type="ECO:0000256" key="4">
    <source>
        <dbReference type="ARBA" id="ARBA00023040"/>
    </source>
</evidence>
<sequence>MLHSSLTLHLIIFSAVPVLFNLISLPLVLRKREAASLRSNPSIQPLLWLLVVDILLSLLFVAPIYNFVTEKGHFTSTNCIIYGSLDMILSLMEVFLACIIAFDRYIVTIAPKWGKWRCHGNYLKCIVGVLIVISAWSLVPILGYGRYSTFHDDVICSLDWRQGNIIPEMPETRQTAHRYIAFLTATCLVFFLIPVCVASSFYYSIIDHVERLNSAEVREDPAITQQTACPWAPRNHVAKIGLGGLLVSVVPFFAYSVVCLNPMKSDFHNLSYVVVPAILSRFSTLLNPLFYIWLNPEIVPIDEFITKRLTKARPPRPMYHTINLIADVPGMSFPILTPTVPRRQLPKIPPHLLSPSRRSPVDDPKETTPML</sequence>
<evidence type="ECO:0000256" key="3">
    <source>
        <dbReference type="ARBA" id="ARBA00022989"/>
    </source>
</evidence>
<feature type="transmembrane region" description="Helical" evidence="10">
    <location>
        <begin position="240"/>
        <end position="258"/>
    </location>
</feature>
<keyword evidence="2 10" id="KW-0812">Transmembrane</keyword>
<dbReference type="EMBL" id="CAJGYM010000021">
    <property type="protein sequence ID" value="CAD6191530.1"/>
    <property type="molecule type" value="Genomic_DNA"/>
</dbReference>
<evidence type="ECO:0000313" key="13">
    <source>
        <dbReference type="Proteomes" id="UP000835052"/>
    </source>
</evidence>
<feature type="transmembrane region" description="Helical" evidence="10">
    <location>
        <begin position="270"/>
        <end position="294"/>
    </location>
</feature>
<evidence type="ECO:0000256" key="8">
    <source>
        <dbReference type="ARBA" id="ARBA00023305"/>
    </source>
</evidence>
<evidence type="ECO:0000313" key="12">
    <source>
        <dbReference type="EMBL" id="CAD6191530.1"/>
    </source>
</evidence>
<dbReference type="OrthoDB" id="2105199at2759"/>
<keyword evidence="3 10" id="KW-1133">Transmembrane helix</keyword>
<dbReference type="GO" id="GO:0007601">
    <property type="term" value="P:visual perception"/>
    <property type="evidence" value="ECO:0007669"/>
    <property type="project" value="UniProtKB-KW"/>
</dbReference>
<dbReference type="Pfam" id="PF00001">
    <property type="entry name" value="7tm_1"/>
    <property type="match status" value="1"/>
</dbReference>
<accession>A0A8S1HE00</accession>
<keyword evidence="4" id="KW-0297">G-protein coupled receptor</keyword>
<dbReference type="GO" id="GO:0016020">
    <property type="term" value="C:membrane"/>
    <property type="evidence" value="ECO:0007669"/>
    <property type="project" value="UniProtKB-SubCell"/>
</dbReference>
<comment type="caution">
    <text evidence="12">The sequence shown here is derived from an EMBL/GenBank/DDBJ whole genome shotgun (WGS) entry which is preliminary data.</text>
</comment>
<comment type="subcellular location">
    <subcellularLocation>
        <location evidence="1">Membrane</location>
        <topology evidence="1">Multi-pass membrane protein</topology>
    </subcellularLocation>
</comment>
<dbReference type="PRINTS" id="PR00237">
    <property type="entry name" value="GPCRRHODOPSN"/>
</dbReference>
<feature type="region of interest" description="Disordered" evidence="9">
    <location>
        <begin position="347"/>
        <end position="371"/>
    </location>
</feature>
<name>A0A8S1HE00_9PELO</name>
<evidence type="ECO:0000256" key="6">
    <source>
        <dbReference type="ARBA" id="ARBA00023170"/>
    </source>
</evidence>
<feature type="transmembrane region" description="Helical" evidence="10">
    <location>
        <begin position="179"/>
        <end position="203"/>
    </location>
</feature>
<evidence type="ECO:0000259" key="11">
    <source>
        <dbReference type="PROSITE" id="PS50262"/>
    </source>
</evidence>
<organism evidence="12 13">
    <name type="scientific">Caenorhabditis auriculariae</name>
    <dbReference type="NCBI Taxonomy" id="2777116"/>
    <lineage>
        <taxon>Eukaryota</taxon>
        <taxon>Metazoa</taxon>
        <taxon>Ecdysozoa</taxon>
        <taxon>Nematoda</taxon>
        <taxon>Chromadorea</taxon>
        <taxon>Rhabditida</taxon>
        <taxon>Rhabditina</taxon>
        <taxon>Rhabditomorpha</taxon>
        <taxon>Rhabditoidea</taxon>
        <taxon>Rhabditidae</taxon>
        <taxon>Peloderinae</taxon>
        <taxon>Caenorhabditis</taxon>
    </lineage>
</organism>
<evidence type="ECO:0000256" key="9">
    <source>
        <dbReference type="SAM" id="MobiDB-lite"/>
    </source>
</evidence>
<dbReference type="Gene3D" id="1.20.1070.10">
    <property type="entry name" value="Rhodopsin 7-helix transmembrane proteins"/>
    <property type="match status" value="1"/>
</dbReference>
<dbReference type="InterPro" id="IPR050125">
    <property type="entry name" value="GPCR_opsins"/>
</dbReference>
<feature type="transmembrane region" description="Helical" evidence="10">
    <location>
        <begin position="46"/>
        <end position="68"/>
    </location>
</feature>
<evidence type="ECO:0000256" key="5">
    <source>
        <dbReference type="ARBA" id="ARBA00023136"/>
    </source>
</evidence>
<feature type="compositionally biased region" description="Basic and acidic residues" evidence="9">
    <location>
        <begin position="359"/>
        <end position="371"/>
    </location>
</feature>
<dbReference type="Proteomes" id="UP000835052">
    <property type="component" value="Unassembled WGS sequence"/>
</dbReference>
<dbReference type="SUPFAM" id="SSF81321">
    <property type="entry name" value="Family A G protein-coupled receptor-like"/>
    <property type="match status" value="1"/>
</dbReference>
<dbReference type="PROSITE" id="PS50262">
    <property type="entry name" value="G_PROTEIN_RECEP_F1_2"/>
    <property type="match status" value="1"/>
</dbReference>
<feature type="domain" description="G-protein coupled receptors family 1 profile" evidence="11">
    <location>
        <begin position="20"/>
        <end position="291"/>
    </location>
</feature>
<keyword evidence="8" id="KW-0716">Sensory transduction</keyword>
<keyword evidence="8" id="KW-0844">Vision</keyword>
<dbReference type="PANTHER" id="PTHR24240">
    <property type="entry name" value="OPSIN"/>
    <property type="match status" value="1"/>
</dbReference>
<keyword evidence="6" id="KW-0675">Receptor</keyword>
<reference evidence="12" key="1">
    <citation type="submission" date="2020-10" db="EMBL/GenBank/DDBJ databases">
        <authorList>
            <person name="Kikuchi T."/>
        </authorList>
    </citation>
    <scope>NUCLEOTIDE SEQUENCE</scope>
    <source>
        <strain evidence="12">NKZ352</strain>
    </source>
</reference>
<feature type="transmembrane region" description="Helical" evidence="10">
    <location>
        <begin position="80"/>
        <end position="102"/>
    </location>
</feature>
<evidence type="ECO:0000256" key="1">
    <source>
        <dbReference type="ARBA" id="ARBA00004141"/>
    </source>
</evidence>
<dbReference type="InterPro" id="IPR000276">
    <property type="entry name" value="GPCR_Rhodpsn"/>
</dbReference>
<keyword evidence="5 10" id="KW-0472">Membrane</keyword>
<dbReference type="InterPro" id="IPR017452">
    <property type="entry name" value="GPCR_Rhodpsn_7TM"/>
</dbReference>
<gene>
    <name evidence="12" type="ORF">CAUJ_LOCUS7449</name>
</gene>
<dbReference type="GO" id="GO:0004930">
    <property type="term" value="F:G protein-coupled receptor activity"/>
    <property type="evidence" value="ECO:0007669"/>
    <property type="project" value="UniProtKB-KW"/>
</dbReference>
<proteinExistence type="predicted"/>
<feature type="transmembrane region" description="Helical" evidence="10">
    <location>
        <begin position="6"/>
        <end position="25"/>
    </location>
</feature>
<feature type="transmembrane region" description="Helical" evidence="10">
    <location>
        <begin position="122"/>
        <end position="144"/>
    </location>
</feature>
<evidence type="ECO:0000256" key="10">
    <source>
        <dbReference type="SAM" id="Phobius"/>
    </source>
</evidence>
<dbReference type="AlphaFoldDB" id="A0A8S1HE00"/>
<evidence type="ECO:0000256" key="7">
    <source>
        <dbReference type="ARBA" id="ARBA00023224"/>
    </source>
</evidence>
<keyword evidence="7" id="KW-0807">Transducer</keyword>